<accession>A0A4P8YEI8</accession>
<sequence>MNRKSMGFTLPELLVVIALTLVLSGMATYSGYSWQQRQRLWHSAQLLRAWLQLVRDDAGAFNRERKLQVLRNGERWCLVSEPTLHCGGGRFSFSVPWEDVRLTSITGEPGFFGLRNTARPGHLTLENGAGSWQVVVSVWGRIRLCRPEEDKCR</sequence>
<reference evidence="2 3" key="1">
    <citation type="submission" date="2019-05" db="EMBL/GenBank/DDBJ databases">
        <title>Complete genome sequence of Izhakiella calystegiae KSNA2, an endophyte isolated from beach morning glory (Calystegia soldanella).</title>
        <authorList>
            <person name="Jiang L."/>
            <person name="Jeong J.C."/>
            <person name="Kim C.Y."/>
            <person name="Kim D.H."/>
            <person name="Kim S.W."/>
            <person name="Lee j."/>
        </authorList>
    </citation>
    <scope>NUCLEOTIDE SEQUENCE [LARGE SCALE GENOMIC DNA]</scope>
    <source>
        <strain evidence="2 3">KSNA2</strain>
    </source>
</reference>
<name>A0A4P8YEI8_9ENTR</name>
<dbReference type="InterPro" id="IPR012902">
    <property type="entry name" value="N_methyl_site"/>
</dbReference>
<gene>
    <name evidence="2" type="ORF">FEM41_00470</name>
</gene>
<dbReference type="SUPFAM" id="SSF54523">
    <property type="entry name" value="Pili subunits"/>
    <property type="match status" value="1"/>
</dbReference>
<dbReference type="KEGG" id="izh:FEM41_00470"/>
<dbReference type="Proteomes" id="UP000302163">
    <property type="component" value="Chromosome"/>
</dbReference>
<evidence type="ECO:0000256" key="1">
    <source>
        <dbReference type="ARBA" id="ARBA00004167"/>
    </source>
</evidence>
<dbReference type="Pfam" id="PF07963">
    <property type="entry name" value="N_methyl"/>
    <property type="match status" value="1"/>
</dbReference>
<keyword evidence="3" id="KW-1185">Reference proteome</keyword>
<dbReference type="GO" id="GO:0016020">
    <property type="term" value="C:membrane"/>
    <property type="evidence" value="ECO:0007669"/>
    <property type="project" value="UniProtKB-SubCell"/>
</dbReference>
<proteinExistence type="predicted"/>
<dbReference type="EMBL" id="CP040428">
    <property type="protein sequence ID" value="QCT18223.1"/>
    <property type="molecule type" value="Genomic_DNA"/>
</dbReference>
<dbReference type="OrthoDB" id="6241267at2"/>
<organism evidence="2 3">
    <name type="scientific">Jejubacter calystegiae</name>
    <dbReference type="NCBI Taxonomy" id="2579935"/>
    <lineage>
        <taxon>Bacteria</taxon>
        <taxon>Pseudomonadati</taxon>
        <taxon>Pseudomonadota</taxon>
        <taxon>Gammaproteobacteria</taxon>
        <taxon>Enterobacterales</taxon>
        <taxon>Enterobacteriaceae</taxon>
        <taxon>Jejubacter</taxon>
    </lineage>
</organism>
<comment type="subcellular location">
    <subcellularLocation>
        <location evidence="1">Membrane</location>
        <topology evidence="1">Single-pass membrane protein</topology>
    </subcellularLocation>
</comment>
<dbReference type="RefSeq" id="WP_138093226.1">
    <property type="nucleotide sequence ID" value="NZ_CP040428.1"/>
</dbReference>
<evidence type="ECO:0000313" key="3">
    <source>
        <dbReference type="Proteomes" id="UP000302163"/>
    </source>
</evidence>
<dbReference type="NCBIfam" id="TIGR02532">
    <property type="entry name" value="IV_pilin_GFxxxE"/>
    <property type="match status" value="1"/>
</dbReference>
<protein>
    <submittedName>
        <fullName evidence="2">Prepilin-type N-terminal cleavage/methylation domain-containing protein</fullName>
    </submittedName>
</protein>
<dbReference type="InterPro" id="IPR045584">
    <property type="entry name" value="Pilin-like"/>
</dbReference>
<evidence type="ECO:0000313" key="2">
    <source>
        <dbReference type="EMBL" id="QCT18223.1"/>
    </source>
</evidence>
<dbReference type="AlphaFoldDB" id="A0A4P8YEI8"/>